<dbReference type="RefSeq" id="WP_036395524.1">
    <property type="nucleotide sequence ID" value="NZ_UPHU01000002.1"/>
</dbReference>
<dbReference type="EMBL" id="UPHU01000002">
    <property type="protein sequence ID" value="VBA68746.1"/>
    <property type="molecule type" value="Genomic_DNA"/>
</dbReference>
<dbReference type="OrthoDB" id="199763at2"/>
<evidence type="ECO:0000259" key="2">
    <source>
        <dbReference type="SMART" id="SM00966"/>
    </source>
</evidence>
<protein>
    <recommendedName>
        <fullName evidence="2">SpoVT-AbrB domain-containing protein</fullName>
    </recommendedName>
</protein>
<evidence type="ECO:0000256" key="1">
    <source>
        <dbReference type="SAM" id="MobiDB-lite"/>
    </source>
</evidence>
<sequence length="113" mass="12711">MTFHGFVAVQARGVVALPADVRRRLHLDESGAQVEITEREDGVLELRPALPVPADQRWFWQDRWQQREKEVDEHVAAGRVTVHDGSESFMAHLDQLDDEARSDDAAAEVSPSP</sequence>
<dbReference type="Proteomes" id="UP000268285">
    <property type="component" value="Unassembled WGS sequence"/>
</dbReference>
<dbReference type="InterPro" id="IPR037914">
    <property type="entry name" value="SpoVT-AbrB_sf"/>
</dbReference>
<proteinExistence type="predicted"/>
<feature type="region of interest" description="Disordered" evidence="1">
    <location>
        <begin position="93"/>
        <end position="113"/>
    </location>
</feature>
<dbReference type="SUPFAM" id="SSF89447">
    <property type="entry name" value="AbrB/MazE/MraZ-like"/>
    <property type="match status" value="1"/>
</dbReference>
<name>A0A498R6E7_9MYCO</name>
<dbReference type="AlphaFoldDB" id="A0A498R6E7"/>
<feature type="domain" description="SpoVT-AbrB" evidence="2">
    <location>
        <begin position="7"/>
        <end position="54"/>
    </location>
</feature>
<dbReference type="GO" id="GO:0003677">
    <property type="term" value="F:DNA binding"/>
    <property type="evidence" value="ECO:0007669"/>
    <property type="project" value="InterPro"/>
</dbReference>
<keyword evidence="4" id="KW-1185">Reference proteome</keyword>
<organism evidence="3 4">
    <name type="scientific">Mycobacterium pseudokansasii</name>
    <dbReference type="NCBI Taxonomy" id="2341080"/>
    <lineage>
        <taxon>Bacteria</taxon>
        <taxon>Bacillati</taxon>
        <taxon>Actinomycetota</taxon>
        <taxon>Actinomycetes</taxon>
        <taxon>Mycobacteriales</taxon>
        <taxon>Mycobacteriaceae</taxon>
        <taxon>Mycobacterium</taxon>
    </lineage>
</organism>
<feature type="compositionally biased region" description="Basic and acidic residues" evidence="1">
    <location>
        <begin position="94"/>
        <end position="104"/>
    </location>
</feature>
<dbReference type="InterPro" id="IPR007159">
    <property type="entry name" value="SpoVT-AbrB_dom"/>
</dbReference>
<reference evidence="3 4" key="1">
    <citation type="submission" date="2018-09" db="EMBL/GenBank/DDBJ databases">
        <authorList>
            <person name="Tagini F."/>
        </authorList>
    </citation>
    <scope>NUCLEOTIDE SEQUENCE [LARGE SCALE GENOMIC DNA]</scope>
    <source>
        <strain evidence="3 4">MK142</strain>
    </source>
</reference>
<evidence type="ECO:0000313" key="4">
    <source>
        <dbReference type="Proteomes" id="UP000268285"/>
    </source>
</evidence>
<gene>
    <name evidence="3" type="ORF">LAUMK142_05780</name>
</gene>
<dbReference type="SMART" id="SM00966">
    <property type="entry name" value="SpoVT_AbrB"/>
    <property type="match status" value="1"/>
</dbReference>
<accession>A0A498R6E7</accession>
<evidence type="ECO:0000313" key="3">
    <source>
        <dbReference type="EMBL" id="VBA68746.1"/>
    </source>
</evidence>